<evidence type="ECO:0000313" key="1">
    <source>
        <dbReference type="EMBL" id="KAE9628480.1"/>
    </source>
</evidence>
<sequence length="270" mass="30379">MFTRLYRRLVFVIVGLTLTALPALSHEFWIEPQKYQVESDMPVIADLRSGQNFAGPELVYFARRTHRFDVTLGDHSTPYQGRMGDLPALQIDQMDDGLLIISHETVPEMLTYDTWEKFETFAGHKGFADIDQKHQLRGLPRQGFTESYSRHAKALVSIGTGTGSDRLLGLETEFLAYANPYTDNLEQGFVLQLFYQGKVRSHAQIEVYERAGDNAVAVSKLHTDAQGLANIPVKPGFTYLVDAVVLRPAADDVEQVWETLWAALTFAVPE</sequence>
<reference evidence="1 2" key="1">
    <citation type="submission" date="2019-12" db="EMBL/GenBank/DDBJ databases">
        <authorList>
            <person name="Zhang Y.-J."/>
        </authorList>
    </citation>
    <scope>NUCLEOTIDE SEQUENCE [LARGE SCALE GENOMIC DNA]</scope>
    <source>
        <strain evidence="1 2">H18S-6</strain>
    </source>
</reference>
<name>A0A6A4RDR4_9RHOB</name>
<dbReference type="InterPro" id="IPR019613">
    <property type="entry name" value="DUF4198"/>
</dbReference>
<dbReference type="Proteomes" id="UP000441586">
    <property type="component" value="Unassembled WGS sequence"/>
</dbReference>
<gene>
    <name evidence="1" type="ORF">GP644_14960</name>
</gene>
<dbReference type="Pfam" id="PF10670">
    <property type="entry name" value="DUF4198"/>
    <property type="match status" value="1"/>
</dbReference>
<dbReference type="EMBL" id="WSFO01000009">
    <property type="protein sequence ID" value="KAE9628480.1"/>
    <property type="molecule type" value="Genomic_DNA"/>
</dbReference>
<dbReference type="RefSeq" id="WP_158980224.1">
    <property type="nucleotide sequence ID" value="NZ_WSFO01000009.1"/>
</dbReference>
<dbReference type="AlphaFoldDB" id="A0A6A4RDR4"/>
<comment type="caution">
    <text evidence="1">The sequence shown here is derived from an EMBL/GenBank/DDBJ whole genome shotgun (WGS) entry which is preliminary data.</text>
</comment>
<proteinExistence type="predicted"/>
<protein>
    <submittedName>
        <fullName evidence="1">DUF4198 domain-containing protein</fullName>
    </submittedName>
</protein>
<organism evidence="1 2">
    <name type="scientific">Parasedimentitalea maritima</name>
    <dbReference type="NCBI Taxonomy" id="2578117"/>
    <lineage>
        <taxon>Bacteria</taxon>
        <taxon>Pseudomonadati</taxon>
        <taxon>Pseudomonadota</taxon>
        <taxon>Alphaproteobacteria</taxon>
        <taxon>Rhodobacterales</taxon>
        <taxon>Paracoccaceae</taxon>
        <taxon>Parasedimentitalea</taxon>
    </lineage>
</organism>
<evidence type="ECO:0000313" key="2">
    <source>
        <dbReference type="Proteomes" id="UP000441586"/>
    </source>
</evidence>
<accession>A0A6A4RDR4</accession>